<organism evidence="1 2">
    <name type="scientific">Dactylosporangium maewongense</name>
    <dbReference type="NCBI Taxonomy" id="634393"/>
    <lineage>
        <taxon>Bacteria</taxon>
        <taxon>Bacillati</taxon>
        <taxon>Actinomycetota</taxon>
        <taxon>Actinomycetes</taxon>
        <taxon>Micromonosporales</taxon>
        <taxon>Micromonosporaceae</taxon>
        <taxon>Dactylosporangium</taxon>
    </lineage>
</organism>
<evidence type="ECO:0000313" key="1">
    <source>
        <dbReference type="EMBL" id="GAA1527288.1"/>
    </source>
</evidence>
<sequence length="120" mass="12925">MLAASGDLHLGVRHAELGHVLERQQGVVVFSPLLAALRCGCRRPALVVQAVERRGVGAAFRLGCLPFRTQTLVNAPVWGLCSIEGARSTYEMIFKVQVDRATSMRGGVLTNVWVGRQVGG</sequence>
<proteinExistence type="predicted"/>
<evidence type="ECO:0000313" key="2">
    <source>
        <dbReference type="Proteomes" id="UP001501470"/>
    </source>
</evidence>
<keyword evidence="2" id="KW-1185">Reference proteome</keyword>
<gene>
    <name evidence="1" type="ORF">GCM10009827_050410</name>
</gene>
<reference evidence="1 2" key="1">
    <citation type="journal article" date="2019" name="Int. J. Syst. Evol. Microbiol.">
        <title>The Global Catalogue of Microorganisms (GCM) 10K type strain sequencing project: providing services to taxonomists for standard genome sequencing and annotation.</title>
        <authorList>
            <consortium name="The Broad Institute Genomics Platform"/>
            <consortium name="The Broad Institute Genome Sequencing Center for Infectious Disease"/>
            <person name="Wu L."/>
            <person name="Ma J."/>
        </authorList>
    </citation>
    <scope>NUCLEOTIDE SEQUENCE [LARGE SCALE GENOMIC DNA]</scope>
    <source>
        <strain evidence="1 2">JCM 15933</strain>
    </source>
</reference>
<dbReference type="EMBL" id="BAAAQD010000010">
    <property type="protein sequence ID" value="GAA1527288.1"/>
    <property type="molecule type" value="Genomic_DNA"/>
</dbReference>
<accession>A0ABN2AVT5</accession>
<comment type="caution">
    <text evidence="1">The sequence shown here is derived from an EMBL/GenBank/DDBJ whole genome shotgun (WGS) entry which is preliminary data.</text>
</comment>
<dbReference type="Proteomes" id="UP001501470">
    <property type="component" value="Unassembled WGS sequence"/>
</dbReference>
<protein>
    <submittedName>
        <fullName evidence="1">Uncharacterized protein</fullName>
    </submittedName>
</protein>
<name>A0ABN2AVT5_9ACTN</name>